<feature type="region of interest" description="Disordered" evidence="1">
    <location>
        <begin position="187"/>
        <end position="227"/>
    </location>
</feature>
<accession>A0AAV7XNX2</accession>
<evidence type="ECO:0000313" key="4">
    <source>
        <dbReference type="Proteomes" id="UP001075354"/>
    </source>
</evidence>
<organism evidence="3 4">
    <name type="scientific">Megalurothrips usitatus</name>
    <name type="common">bean blossom thrips</name>
    <dbReference type="NCBI Taxonomy" id="439358"/>
    <lineage>
        <taxon>Eukaryota</taxon>
        <taxon>Metazoa</taxon>
        <taxon>Ecdysozoa</taxon>
        <taxon>Arthropoda</taxon>
        <taxon>Hexapoda</taxon>
        <taxon>Insecta</taxon>
        <taxon>Pterygota</taxon>
        <taxon>Neoptera</taxon>
        <taxon>Paraneoptera</taxon>
        <taxon>Thysanoptera</taxon>
        <taxon>Terebrantia</taxon>
        <taxon>Thripoidea</taxon>
        <taxon>Thripidae</taxon>
        <taxon>Megalurothrips</taxon>
    </lineage>
</organism>
<dbReference type="Pfam" id="PF21787">
    <property type="entry name" value="TNP-like_RNaseH_N"/>
    <property type="match status" value="1"/>
</dbReference>
<gene>
    <name evidence="3" type="ORF">ONE63_008163</name>
</gene>
<feature type="domain" description="Transposable element P transposase-like RNase H" evidence="2">
    <location>
        <begin position="329"/>
        <end position="459"/>
    </location>
</feature>
<keyword evidence="4" id="KW-1185">Reference proteome</keyword>
<dbReference type="AlphaFoldDB" id="A0AAV7XNX2"/>
<evidence type="ECO:0000256" key="1">
    <source>
        <dbReference type="SAM" id="MobiDB-lite"/>
    </source>
</evidence>
<protein>
    <recommendedName>
        <fullName evidence="2">Transposable element P transposase-like RNase H domain-containing protein</fullName>
    </recommendedName>
</protein>
<comment type="caution">
    <text evidence="3">The sequence shown here is derived from an EMBL/GenBank/DDBJ whole genome shotgun (WGS) entry which is preliminary data.</text>
</comment>
<sequence>MRMIPMQGNVLYQRSVRANTNNVFRYLYADEVVTNFYVYSLEVTLSVGVEVIGSHHGRCEHAWIARSLIAWIARSLITALEEQLSIPGISGVLITSYDYTVAVWKMDGHLWLFDSHGRDERGKIAPVNGRAFCGCYRFLEDLCWAYYQNFRNENGEVKEGYFQITAITITPGQDHGHIIVVPSATEQPLVPERAPPEQEASSASPAEGHKTHQNRGQKRKRSKENIPRVWYKSEKPLDFITMSSHVSTVHYFSLRFQGREWNSNATKGRRKPRGRRYCDDVKAISISSEKAGGRGGHSVAQQILSLRSLRTKRKITQLVDLDCGFHETSPFVRILQDFSNNMPETHTIVGFGWDETELVPCLSLKDGTLIGYEDYGFDDCGNRDRTEKLADKLLVVHVKGLFTPWHYPIAYAFASRQTTKERLRRLLLQLIRAVTQMGLRVWFFFWDQGSSNTALMHLLEREFPHVQNGVRRQGSMCIDGNIIYVTFDPAHMIKCFRNLLVGGYLEWPLTVNNGVFFAKSEWSLLDRLCQIVENFKDRLSSASLASKVTRRHLDSATDRRRKMKVKPARQLFSNTNVQVLLQAMAGIDFDDVGDPGSPVSQVNVDEALLQAGMSKSISAQLQRHDGLKVALTLLKF</sequence>
<proteinExistence type="predicted"/>
<name>A0AAV7XNX2_9NEOP</name>
<dbReference type="EMBL" id="JAPTSV010000006">
    <property type="protein sequence ID" value="KAJ1526577.1"/>
    <property type="molecule type" value="Genomic_DNA"/>
</dbReference>
<feature type="compositionally biased region" description="Basic residues" evidence="1">
    <location>
        <begin position="211"/>
        <end position="222"/>
    </location>
</feature>
<reference evidence="3" key="1">
    <citation type="submission" date="2022-12" db="EMBL/GenBank/DDBJ databases">
        <title>Chromosome-level genome assembly of the bean flower thrips Megalurothrips usitatus.</title>
        <authorList>
            <person name="Ma L."/>
            <person name="Liu Q."/>
            <person name="Li H."/>
            <person name="Cai W."/>
        </authorList>
    </citation>
    <scope>NUCLEOTIDE SEQUENCE</scope>
    <source>
        <strain evidence="3">Cailab_2022a</strain>
    </source>
</reference>
<dbReference type="InterPro" id="IPR048365">
    <property type="entry name" value="TNP-like_RNaseH_N"/>
</dbReference>
<evidence type="ECO:0000259" key="2">
    <source>
        <dbReference type="Pfam" id="PF21787"/>
    </source>
</evidence>
<dbReference type="Gene3D" id="3.90.70.120">
    <property type="match status" value="1"/>
</dbReference>
<evidence type="ECO:0000313" key="3">
    <source>
        <dbReference type="EMBL" id="KAJ1526577.1"/>
    </source>
</evidence>
<dbReference type="Proteomes" id="UP001075354">
    <property type="component" value="Chromosome 6"/>
</dbReference>